<gene>
    <name evidence="2" type="ORF">H8S62_00300</name>
</gene>
<protein>
    <submittedName>
        <fullName evidence="2">ABC transporter permease</fullName>
    </submittedName>
</protein>
<proteinExistence type="predicted"/>
<keyword evidence="1" id="KW-1133">Transmembrane helix</keyword>
<reference evidence="2" key="1">
    <citation type="submission" date="2020-08" db="EMBL/GenBank/DDBJ databases">
        <title>Genome public.</title>
        <authorList>
            <person name="Liu C."/>
            <person name="Sun Q."/>
        </authorList>
    </citation>
    <scope>NUCLEOTIDE SEQUENCE</scope>
    <source>
        <strain evidence="2">NSJ-52</strain>
    </source>
</reference>
<organism evidence="2 3">
    <name type="scientific">Lawsonibacter faecis</name>
    <dbReference type="NCBI Taxonomy" id="2763052"/>
    <lineage>
        <taxon>Bacteria</taxon>
        <taxon>Bacillati</taxon>
        <taxon>Bacillota</taxon>
        <taxon>Clostridia</taxon>
        <taxon>Eubacteriales</taxon>
        <taxon>Oscillospiraceae</taxon>
        <taxon>Lawsonibacter</taxon>
    </lineage>
</organism>
<accession>A0A8J6J838</accession>
<feature type="transmembrane region" description="Helical" evidence="1">
    <location>
        <begin position="137"/>
        <end position="156"/>
    </location>
</feature>
<dbReference type="RefSeq" id="WP_186918133.1">
    <property type="nucleotide sequence ID" value="NZ_JACOPQ010000001.1"/>
</dbReference>
<evidence type="ECO:0000256" key="1">
    <source>
        <dbReference type="SAM" id="Phobius"/>
    </source>
</evidence>
<dbReference type="EMBL" id="JACOPQ010000001">
    <property type="protein sequence ID" value="MBC5735448.1"/>
    <property type="molecule type" value="Genomic_DNA"/>
</dbReference>
<feature type="transmembrane region" description="Helical" evidence="1">
    <location>
        <begin position="20"/>
        <end position="39"/>
    </location>
</feature>
<comment type="caution">
    <text evidence="2">The sequence shown here is derived from an EMBL/GenBank/DDBJ whole genome shotgun (WGS) entry which is preliminary data.</text>
</comment>
<feature type="transmembrane region" description="Helical" evidence="1">
    <location>
        <begin position="105"/>
        <end position="131"/>
    </location>
</feature>
<feature type="transmembrane region" description="Helical" evidence="1">
    <location>
        <begin position="211"/>
        <end position="229"/>
    </location>
</feature>
<evidence type="ECO:0000313" key="2">
    <source>
        <dbReference type="EMBL" id="MBC5735448.1"/>
    </source>
</evidence>
<name>A0A8J6J838_9FIRM</name>
<dbReference type="AlphaFoldDB" id="A0A8J6J838"/>
<keyword evidence="3" id="KW-1185">Reference proteome</keyword>
<keyword evidence="1" id="KW-0812">Transmembrane</keyword>
<feature type="transmembrane region" description="Helical" evidence="1">
    <location>
        <begin position="59"/>
        <end position="84"/>
    </location>
</feature>
<feature type="transmembrane region" description="Helical" evidence="1">
    <location>
        <begin position="168"/>
        <end position="186"/>
    </location>
</feature>
<keyword evidence="1" id="KW-0472">Membrane</keyword>
<dbReference type="Proteomes" id="UP000607645">
    <property type="component" value="Unassembled WGS sequence"/>
</dbReference>
<evidence type="ECO:0000313" key="3">
    <source>
        <dbReference type="Proteomes" id="UP000607645"/>
    </source>
</evidence>
<sequence length="237" mass="25541">MTAAVASLRGFWAALRSDLMLFWVLPVPLLAAAALRLLLPLAEGWLTAYFQAGAVLAPYYLISDLLVAVVAPVLLAYVSVMVVLEERDDGLTRYLAVTPLGRGGYLLTRVFVPVLLGAAYTVPLLACLSLTRPAPWLILPLALSGGLSGAISALLVPAFAGNKVEGMALVKLSTLALTGLFLPFFLDGPLQYAAAFLPSFWMARLALDGQVFWLLPTVLTGLGWLWLLCRRFARKLI</sequence>